<dbReference type="InterPro" id="IPR015943">
    <property type="entry name" value="WD40/YVTN_repeat-like_dom_sf"/>
</dbReference>
<evidence type="ECO:0000313" key="3">
    <source>
        <dbReference type="Proteomes" id="UP001596175"/>
    </source>
</evidence>
<dbReference type="Proteomes" id="UP001596175">
    <property type="component" value="Unassembled WGS sequence"/>
</dbReference>
<dbReference type="RefSeq" id="WP_378020490.1">
    <property type="nucleotide sequence ID" value="NZ_JBHSKG010000003.1"/>
</dbReference>
<keyword evidence="1" id="KW-0732">Signal</keyword>
<evidence type="ECO:0000313" key="2">
    <source>
        <dbReference type="EMBL" id="MFC5138279.1"/>
    </source>
</evidence>
<feature type="chain" id="PRO_5046242187" evidence="1">
    <location>
        <begin position="30"/>
        <end position="347"/>
    </location>
</feature>
<gene>
    <name evidence="2" type="ORF">ACFPK1_08560</name>
</gene>
<dbReference type="SUPFAM" id="SSF51004">
    <property type="entry name" value="C-terminal (heme d1) domain of cytochrome cd1-nitrite reductase"/>
    <property type="match status" value="1"/>
</dbReference>
<reference evidence="3" key="1">
    <citation type="journal article" date="2019" name="Int. J. Syst. Evol. Microbiol.">
        <title>The Global Catalogue of Microorganisms (GCM) 10K type strain sequencing project: providing services to taxonomists for standard genome sequencing and annotation.</title>
        <authorList>
            <consortium name="The Broad Institute Genomics Platform"/>
            <consortium name="The Broad Institute Genome Sequencing Center for Infectious Disease"/>
            <person name="Wu L."/>
            <person name="Ma J."/>
        </authorList>
    </citation>
    <scope>NUCLEOTIDE SEQUENCE [LARGE SCALE GENOMIC DNA]</scope>
    <source>
        <strain evidence="3">XZYJ18</strain>
    </source>
</reference>
<feature type="signal peptide" evidence="1">
    <location>
        <begin position="1"/>
        <end position="29"/>
    </location>
</feature>
<name>A0ABV9ZD10_9PSEU</name>
<comment type="caution">
    <text evidence="2">The sequence shown here is derived from an EMBL/GenBank/DDBJ whole genome shotgun (WGS) entry which is preliminary data.</text>
</comment>
<organism evidence="2 3">
    <name type="scientific">Actinomycetospora rhizophila</name>
    <dbReference type="NCBI Taxonomy" id="1416876"/>
    <lineage>
        <taxon>Bacteria</taxon>
        <taxon>Bacillati</taxon>
        <taxon>Actinomycetota</taxon>
        <taxon>Actinomycetes</taxon>
        <taxon>Pseudonocardiales</taxon>
        <taxon>Pseudonocardiaceae</taxon>
        <taxon>Actinomycetospora</taxon>
    </lineage>
</organism>
<proteinExistence type="predicted"/>
<protein>
    <submittedName>
        <fullName evidence="2">Uncharacterized protein</fullName>
    </submittedName>
</protein>
<dbReference type="EMBL" id="JBHSKG010000003">
    <property type="protein sequence ID" value="MFC5138279.1"/>
    <property type="molecule type" value="Genomic_DNA"/>
</dbReference>
<dbReference type="Gene3D" id="2.130.10.10">
    <property type="entry name" value="YVTN repeat-like/Quinoprotein amine dehydrogenase"/>
    <property type="match status" value="1"/>
</dbReference>
<dbReference type="InterPro" id="IPR011048">
    <property type="entry name" value="Haem_d1_sf"/>
</dbReference>
<sequence length="347" mass="35989">MSRSRSYSTLGALAAAVLPALLVTGCATAGDAGPAPVVVVRHTDAALHEPVWSPGTHALLALTDDGRVARVDPGAPGMTLSPPLGRVGENVVTDPSDPSVAYVARPDADEVVALDVRDLRPVGALPLGRAPDFLATDDGSRALLALSEDRTTVSAVDLGNQHALPPQDVHASPDAKLDGPARGRPVAYHVLGPDGITHYKGAPGQVEEKGRIDVRAGHSAGDRVKVDRLYVAERDGDRLLAVETPPDHEGLAVVASADLGAPVRHVGTDETRVYAATDDELVVFATRSFTGYPDGHLPRIATIPFRNALPDGPARSAPVSGLAVGPERVWLTLDGQDAVVGIAEPPL</sequence>
<dbReference type="PROSITE" id="PS51257">
    <property type="entry name" value="PROKAR_LIPOPROTEIN"/>
    <property type="match status" value="1"/>
</dbReference>
<keyword evidence="3" id="KW-1185">Reference proteome</keyword>
<evidence type="ECO:0000256" key="1">
    <source>
        <dbReference type="SAM" id="SignalP"/>
    </source>
</evidence>
<accession>A0ABV9ZD10</accession>